<name>Q1ATR4_RUBXD</name>
<keyword evidence="2" id="KW-1185">Reference proteome</keyword>
<proteinExistence type="predicted"/>
<dbReference type="HOGENOM" id="CLU_2182007_0_0_11"/>
<organism evidence="1 2">
    <name type="scientific">Rubrobacter xylanophilus (strain DSM 9941 / JCM 11954 / NBRC 16129 / PRD-1)</name>
    <dbReference type="NCBI Taxonomy" id="266117"/>
    <lineage>
        <taxon>Bacteria</taxon>
        <taxon>Bacillati</taxon>
        <taxon>Actinomycetota</taxon>
        <taxon>Rubrobacteria</taxon>
        <taxon>Rubrobacterales</taxon>
        <taxon>Rubrobacteraceae</taxon>
        <taxon>Rubrobacter</taxon>
    </lineage>
</organism>
<evidence type="ECO:0000313" key="2">
    <source>
        <dbReference type="Proteomes" id="UP000006637"/>
    </source>
</evidence>
<reference evidence="1 2" key="1">
    <citation type="submission" date="2006-06" db="EMBL/GenBank/DDBJ databases">
        <title>Complete sequence of Rubrobacter xylanophilus DSM 9941.</title>
        <authorList>
            <consortium name="US DOE Joint Genome Institute"/>
            <person name="Copeland A."/>
            <person name="Lucas S."/>
            <person name="Lapidus A."/>
            <person name="Barry K."/>
            <person name="Detter J.C."/>
            <person name="Glavina del Rio T."/>
            <person name="Hammon N."/>
            <person name="Israni S."/>
            <person name="Dalin E."/>
            <person name="Tice H."/>
            <person name="Pitluck S."/>
            <person name="Munk A.C."/>
            <person name="Brettin T."/>
            <person name="Bruce D."/>
            <person name="Han C."/>
            <person name="Tapia R."/>
            <person name="Gilna P."/>
            <person name="Schmutz J."/>
            <person name="Larimer F."/>
            <person name="Land M."/>
            <person name="Hauser L."/>
            <person name="Kyrpides N."/>
            <person name="Lykidis A."/>
            <person name="da Costa M.S."/>
            <person name="Rainey F.A."/>
            <person name="Empadinhas N."/>
            <person name="Jolivet E."/>
            <person name="Battista J.R."/>
            <person name="Richardson P."/>
        </authorList>
    </citation>
    <scope>NUCLEOTIDE SEQUENCE [LARGE SCALE GENOMIC DNA]</scope>
    <source>
        <strain evidence="2">DSM 9941 / NBRC 16129 / PRD-1</strain>
    </source>
</reference>
<protein>
    <submittedName>
        <fullName evidence="1">Uncharacterized protein</fullName>
    </submittedName>
</protein>
<gene>
    <name evidence="1" type="ordered locus">Rxyl_2284</name>
</gene>
<dbReference type="EMBL" id="CP000386">
    <property type="protein sequence ID" value="ABG05214.1"/>
    <property type="molecule type" value="Genomic_DNA"/>
</dbReference>
<dbReference type="KEGG" id="rxy:Rxyl_2284"/>
<sequence>MEWLQEESMPGPREVFAPVEARTLLSGRYRSTSHVPEGAAGALYCVWEERREDERFFGIPSAAHALSRERRAGFRRFTELGLVGRAGWTEAPLQEILERAGRGGRRGED</sequence>
<evidence type="ECO:0000313" key="1">
    <source>
        <dbReference type="EMBL" id="ABG05214.1"/>
    </source>
</evidence>
<accession>Q1ATR4</accession>
<dbReference type="AlphaFoldDB" id="Q1ATR4"/>
<dbReference type="Proteomes" id="UP000006637">
    <property type="component" value="Chromosome"/>
</dbReference>